<evidence type="ECO:0000313" key="3">
    <source>
        <dbReference type="Proteomes" id="UP000241201"/>
    </source>
</evidence>
<keyword evidence="1" id="KW-0175">Coiled coil</keyword>
<accession>A0A2T3G3X4</accession>
<dbReference type="Proteomes" id="UP000241201">
    <property type="component" value="Unassembled WGS sequence"/>
</dbReference>
<reference evidence="3" key="1">
    <citation type="submission" date="2018-03" db="EMBL/GenBank/DDBJ databases">
        <title>Lachnoclostridium SNUG30370 gen.nov., sp.nov., isolated from human faeces.</title>
        <authorList>
            <person name="Seo B."/>
            <person name="Jeon K."/>
            <person name="Ko G."/>
        </authorList>
    </citation>
    <scope>NUCLEOTIDE SEQUENCE [LARGE SCALE GENOMIC DNA]</scope>
    <source>
        <strain evidence="3">SNUG30370</strain>
    </source>
</reference>
<dbReference type="Gene3D" id="1.25.40.10">
    <property type="entry name" value="Tetratricopeptide repeat domain"/>
    <property type="match status" value="1"/>
</dbReference>
<dbReference type="EMBL" id="PYLP01000001">
    <property type="protein sequence ID" value="PST42218.1"/>
    <property type="molecule type" value="Genomic_DNA"/>
</dbReference>
<evidence type="ECO:0008006" key="4">
    <source>
        <dbReference type="Google" id="ProtNLM"/>
    </source>
</evidence>
<dbReference type="GeneID" id="77469738"/>
<comment type="caution">
    <text evidence="2">The sequence shown here is derived from an EMBL/GenBank/DDBJ whole genome shotgun (WGS) entry which is preliminary data.</text>
</comment>
<evidence type="ECO:0000256" key="1">
    <source>
        <dbReference type="SAM" id="Coils"/>
    </source>
</evidence>
<feature type="coiled-coil region" evidence="1">
    <location>
        <begin position="11"/>
        <end position="57"/>
    </location>
</feature>
<sequence>MIEDLIETGQYKEALRYLNDLEDEKVRYQRLVCLYGMQELQQAKKEGLKAKALAEETYYDVVAIYVSILKDLEEFEEAINIIVEELSMPYIPYQYETVYNAAYDELLLAKQEASLEGTSQKIFNEEEIENILTKEDTNEDLLYMAIEQMEGMNIRRMIVPIRQFIRNNDKPDFAKSLLIELMIDQEIDEDMEVIKKGISYEVNPSYAPMVLNQEASYEIYKLLMEALEDDNPSLLAMCEQFLNFYLYSIYPKYIDEQDYRSIAGAIHYHLASLQYIDIELEDIEYLYNCDQEEVKDVSETIQSIEY</sequence>
<organism evidence="2 3">
    <name type="scientific">Faecalibacillus faecis</name>
    <dbReference type="NCBI Taxonomy" id="1982628"/>
    <lineage>
        <taxon>Bacteria</taxon>
        <taxon>Bacillati</taxon>
        <taxon>Bacillota</taxon>
        <taxon>Erysipelotrichia</taxon>
        <taxon>Erysipelotrichales</taxon>
        <taxon>Coprobacillaceae</taxon>
        <taxon>Faecalibacillus</taxon>
    </lineage>
</organism>
<dbReference type="AlphaFoldDB" id="A0A2T3G3X4"/>
<protein>
    <recommendedName>
        <fullName evidence="4">Tetratricopeptide repeat protein</fullName>
    </recommendedName>
</protein>
<dbReference type="SUPFAM" id="SSF116965">
    <property type="entry name" value="Hypothetical protein MPN330"/>
    <property type="match status" value="1"/>
</dbReference>
<evidence type="ECO:0000313" key="2">
    <source>
        <dbReference type="EMBL" id="PST42218.1"/>
    </source>
</evidence>
<gene>
    <name evidence="2" type="ORF">C7U55_01280</name>
</gene>
<dbReference type="RefSeq" id="WP_106987000.1">
    <property type="nucleotide sequence ID" value="NZ_PYLP01000001.1"/>
</dbReference>
<proteinExistence type="predicted"/>
<dbReference type="InterPro" id="IPR011990">
    <property type="entry name" value="TPR-like_helical_dom_sf"/>
</dbReference>
<name>A0A2T3G3X4_9FIRM</name>
<keyword evidence="3" id="KW-1185">Reference proteome</keyword>